<feature type="domain" description="DEAD-box RNA helicase Q" evidence="17">
    <location>
        <begin position="535"/>
        <end position="563"/>
    </location>
</feature>
<dbReference type="InterPro" id="IPR000629">
    <property type="entry name" value="RNA-helicase_DEAD-box_CS"/>
</dbReference>
<accession>A0A813EFK2</accession>
<keyword evidence="8" id="KW-0067">ATP-binding</keyword>
<evidence type="ECO:0000256" key="3">
    <source>
        <dbReference type="ARBA" id="ARBA00022517"/>
    </source>
</evidence>
<feature type="compositionally biased region" description="Basic residues" evidence="13">
    <location>
        <begin position="417"/>
        <end position="428"/>
    </location>
</feature>
<keyword evidence="19" id="KW-1185">Reference proteome</keyword>
<feature type="region of interest" description="Disordered" evidence="13">
    <location>
        <begin position="456"/>
        <end position="505"/>
    </location>
</feature>
<dbReference type="EMBL" id="CAJNNV010009952">
    <property type="protein sequence ID" value="CAE8598005.1"/>
    <property type="molecule type" value="Genomic_DNA"/>
</dbReference>
<dbReference type="Pfam" id="PF00270">
    <property type="entry name" value="DEAD"/>
    <property type="match status" value="1"/>
</dbReference>
<gene>
    <name evidence="18" type="ORF">PGLA1383_LOCUS16419</name>
</gene>
<feature type="compositionally biased region" description="Basic residues" evidence="13">
    <location>
        <begin position="982"/>
        <end position="996"/>
    </location>
</feature>
<evidence type="ECO:0000259" key="16">
    <source>
        <dbReference type="PROSITE" id="PS51194"/>
    </source>
</evidence>
<keyword evidence="9" id="KW-0539">Nucleus</keyword>
<feature type="compositionally biased region" description="Polar residues" evidence="13">
    <location>
        <begin position="480"/>
        <end position="496"/>
    </location>
</feature>
<evidence type="ECO:0000256" key="6">
    <source>
        <dbReference type="ARBA" id="ARBA00022801"/>
    </source>
</evidence>
<dbReference type="CDD" id="cd18787">
    <property type="entry name" value="SF2_C_DEAD"/>
    <property type="match status" value="1"/>
</dbReference>
<sequence length="996" mass="106532">MLLAGFLRPSPANANKVVDTIQYSAQETAGLRPQNNKAVVEKYTDLGEGLSYENLQDPQPVEGDPESAREVKSGDKITVDLVGRLAGWNGQVFVKTTDTSGFSEAPVMFRNGFARLNSTAVITELAAEVGAGEAIPGLERGVLGMRRGNATRAQIEQKQDTGGIRRIVIPPKLGYPRPCKHPARHCQDASMSVKAAHVPAGHTHPCTECPWANLRHKDWLQVQLRLLAVLNNSQRDDTLVIDVKATAVLHSWGGKLQAVTFLTSRNTQLGQLVRGCPNVYHSGVKLELNLSPPESRCCFIAKSMRMAAVKRRDIDAHTEIEALTLVRWELSYCDAADDDSDSDEEEDEKYLGEKRAGQEQLQGAMMVLSSKVPSNAKAKRKKRLGNKGQLQASSVPTAASDTGKSVGKPDLPETSRTGKKKKALKSKKAGLAPAASTAELASAAAPEVAAALVSRPGKLKKRKTGSASASKEPPAVPEAGSQNQSKRQRGGTQTSPGSAAAGNAQAPAAAGAATAYRKAHEIVVGARCPDPFETFADAEDKVGEILVNALREQGYSAPTPIQAQAWPLALRGDDIVAVAKTGSGKTCGFLIPALVRIAENGPTPCIEQKGGGKDTRGPACPSALVIAPTRELVQQIAQEAEKFAPAVDARVLAVYGGVSKGEQVRDLKSGVDILIATPGRLHDFLKGDAAWDLPPSVLLDKVTYLVLDEADKMLDMGFEPDVRLIVKKCPDTGSSLTALAGQSRQTLFFTATWPKNVQRTAAQFTSKSAIQIRIGQGTGGNQLTANEGVTQKVLVIKESEKLEKLRQVISETLKPGQTAIVFAMRKQTCDLLEKELNWDPMSPLPPICGWCKALHGDKEQWEREATLDAFRSMTTSQKNTKKGVLVATDVAARGLDIPGVALIVVYDFGDSRAGEDSGVESYVHRIGRTSRGGNKEGKAITFFTQGDTGAASFVKLLREAKQEVGQCLVELAKRSVPGSGKGFKKKAKGKGTRLMP</sequence>
<dbReference type="PROSITE" id="PS51192">
    <property type="entry name" value="HELICASE_ATP_BIND_1"/>
    <property type="match status" value="1"/>
</dbReference>
<dbReference type="InterPro" id="IPR014001">
    <property type="entry name" value="Helicase_ATP-bd"/>
</dbReference>
<comment type="function">
    <text evidence="10">ATP-dependent RNA helicase required for 60S ribosomal subunit synthesis. Involved in efficient pre-rRNA processing, predominantly at site A3, which is necessary for the normal formation of 25S and 5.8S rRNAs.</text>
</comment>
<keyword evidence="11" id="KW-0413">Isomerase</keyword>
<dbReference type="InterPro" id="IPR001650">
    <property type="entry name" value="Helicase_C-like"/>
</dbReference>
<dbReference type="PROSITE" id="PS51195">
    <property type="entry name" value="Q_MOTIF"/>
    <property type="match status" value="1"/>
</dbReference>
<keyword evidence="5" id="KW-0547">Nucleotide-binding</keyword>
<dbReference type="PANTHER" id="PTHR47958">
    <property type="entry name" value="ATP-DEPENDENT RNA HELICASE DBP3"/>
    <property type="match status" value="1"/>
</dbReference>
<dbReference type="GO" id="GO:0016787">
    <property type="term" value="F:hydrolase activity"/>
    <property type="evidence" value="ECO:0007669"/>
    <property type="project" value="UniProtKB-KW"/>
</dbReference>
<dbReference type="InterPro" id="IPR044742">
    <property type="entry name" value="DEAD/DEAH_RhlB"/>
</dbReference>
<feature type="short sequence motif" description="Q motif" evidence="12">
    <location>
        <begin position="535"/>
        <end position="563"/>
    </location>
</feature>
<dbReference type="InterPro" id="IPR014014">
    <property type="entry name" value="RNA_helicase_DEAD_Q_motif"/>
</dbReference>
<keyword evidence="6" id="KW-0378">Hydrolase</keyword>
<keyword evidence="4" id="KW-0698">rRNA processing</keyword>
<evidence type="ECO:0000256" key="5">
    <source>
        <dbReference type="ARBA" id="ARBA00022741"/>
    </source>
</evidence>
<organism evidence="18 19">
    <name type="scientific">Polarella glacialis</name>
    <name type="common">Dinoflagellate</name>
    <dbReference type="NCBI Taxonomy" id="89957"/>
    <lineage>
        <taxon>Eukaryota</taxon>
        <taxon>Sar</taxon>
        <taxon>Alveolata</taxon>
        <taxon>Dinophyceae</taxon>
        <taxon>Suessiales</taxon>
        <taxon>Suessiaceae</taxon>
        <taxon>Polarella</taxon>
    </lineage>
</organism>
<dbReference type="GO" id="GO:0003676">
    <property type="term" value="F:nucleic acid binding"/>
    <property type="evidence" value="ECO:0007669"/>
    <property type="project" value="InterPro"/>
</dbReference>
<dbReference type="EC" id="5.2.1.8" evidence="11"/>
<dbReference type="Pfam" id="PF00271">
    <property type="entry name" value="Helicase_C"/>
    <property type="match status" value="1"/>
</dbReference>
<proteinExistence type="inferred from homology"/>
<evidence type="ECO:0000313" key="18">
    <source>
        <dbReference type="EMBL" id="CAE8598005.1"/>
    </source>
</evidence>
<evidence type="ECO:0000256" key="9">
    <source>
        <dbReference type="ARBA" id="ARBA00023242"/>
    </source>
</evidence>
<evidence type="ECO:0000256" key="7">
    <source>
        <dbReference type="ARBA" id="ARBA00022806"/>
    </source>
</evidence>
<comment type="caution">
    <text evidence="18">The sequence shown here is derived from an EMBL/GenBank/DDBJ whole genome shotgun (WGS) entry which is preliminary data.</text>
</comment>
<dbReference type="InterPro" id="IPR011545">
    <property type="entry name" value="DEAD/DEAH_box_helicase_dom"/>
</dbReference>
<dbReference type="PROSITE" id="PS51194">
    <property type="entry name" value="HELICASE_CTER"/>
    <property type="match status" value="1"/>
</dbReference>
<dbReference type="Proteomes" id="UP000654075">
    <property type="component" value="Unassembled WGS sequence"/>
</dbReference>
<dbReference type="SMART" id="SM00490">
    <property type="entry name" value="HELICc"/>
    <property type="match status" value="1"/>
</dbReference>
<evidence type="ECO:0000259" key="14">
    <source>
        <dbReference type="PROSITE" id="PS50059"/>
    </source>
</evidence>
<dbReference type="SMART" id="SM00487">
    <property type="entry name" value="DEXDc"/>
    <property type="match status" value="1"/>
</dbReference>
<feature type="compositionally biased region" description="Polar residues" evidence="13">
    <location>
        <begin position="388"/>
        <end position="403"/>
    </location>
</feature>
<dbReference type="PROSITE" id="PS50059">
    <property type="entry name" value="FKBP_PPIASE"/>
    <property type="match status" value="1"/>
</dbReference>
<dbReference type="SUPFAM" id="SSF54534">
    <property type="entry name" value="FKBP-like"/>
    <property type="match status" value="1"/>
</dbReference>
<dbReference type="InterPro" id="IPR046357">
    <property type="entry name" value="PPIase_dom_sf"/>
</dbReference>
<feature type="region of interest" description="Disordered" evidence="13">
    <location>
        <begin position="335"/>
        <end position="433"/>
    </location>
</feature>
<evidence type="ECO:0000256" key="4">
    <source>
        <dbReference type="ARBA" id="ARBA00022552"/>
    </source>
</evidence>
<feature type="domain" description="PPIase FKBP-type" evidence="14">
    <location>
        <begin position="74"/>
        <end position="171"/>
    </location>
</feature>
<keyword evidence="7" id="KW-0347">Helicase</keyword>
<evidence type="ECO:0000256" key="8">
    <source>
        <dbReference type="ARBA" id="ARBA00022840"/>
    </source>
</evidence>
<evidence type="ECO:0000256" key="13">
    <source>
        <dbReference type="SAM" id="MobiDB-lite"/>
    </source>
</evidence>
<feature type="region of interest" description="Disordered" evidence="13">
    <location>
        <begin position="52"/>
        <end position="71"/>
    </location>
</feature>
<comment type="subcellular location">
    <subcellularLocation>
        <location evidence="1">Nucleus</location>
        <location evidence="1">Nucleolus</location>
    </subcellularLocation>
</comment>
<evidence type="ECO:0000256" key="11">
    <source>
        <dbReference type="PROSITE-ProRule" id="PRU00277"/>
    </source>
</evidence>
<evidence type="ECO:0000259" key="17">
    <source>
        <dbReference type="PROSITE" id="PS51195"/>
    </source>
</evidence>
<comment type="catalytic activity">
    <reaction evidence="11">
        <text>[protein]-peptidylproline (omega=180) = [protein]-peptidylproline (omega=0)</text>
        <dbReference type="Rhea" id="RHEA:16237"/>
        <dbReference type="Rhea" id="RHEA-COMP:10747"/>
        <dbReference type="Rhea" id="RHEA-COMP:10748"/>
        <dbReference type="ChEBI" id="CHEBI:83833"/>
        <dbReference type="ChEBI" id="CHEBI:83834"/>
        <dbReference type="EC" id="5.2.1.8"/>
    </reaction>
</comment>
<dbReference type="SUPFAM" id="SSF52540">
    <property type="entry name" value="P-loop containing nucleoside triphosphate hydrolases"/>
    <property type="match status" value="1"/>
</dbReference>
<dbReference type="Gene3D" id="3.40.50.300">
    <property type="entry name" value="P-loop containing nucleotide triphosphate hydrolases"/>
    <property type="match status" value="2"/>
</dbReference>
<dbReference type="OrthoDB" id="196131at2759"/>
<reference evidence="18" key="1">
    <citation type="submission" date="2021-02" db="EMBL/GenBank/DDBJ databases">
        <authorList>
            <person name="Dougan E. K."/>
            <person name="Rhodes N."/>
            <person name="Thang M."/>
            <person name="Chan C."/>
        </authorList>
    </citation>
    <scope>NUCLEOTIDE SEQUENCE</scope>
</reference>
<feature type="domain" description="Helicase C-terminal" evidence="16">
    <location>
        <begin position="804"/>
        <end position="976"/>
    </location>
</feature>
<feature type="compositionally biased region" description="Acidic residues" evidence="13">
    <location>
        <begin position="335"/>
        <end position="348"/>
    </location>
</feature>
<name>A0A813EFK2_POLGL</name>
<evidence type="ECO:0000256" key="2">
    <source>
        <dbReference type="ARBA" id="ARBA00009334"/>
    </source>
</evidence>
<evidence type="ECO:0000256" key="10">
    <source>
        <dbReference type="ARBA" id="ARBA00037449"/>
    </source>
</evidence>
<keyword evidence="3" id="KW-0690">Ribosome biogenesis</keyword>
<comment type="similarity">
    <text evidence="2">Belongs to the DEAD box helicase family. DDX5/DBP2 subfamily.</text>
</comment>
<evidence type="ECO:0000256" key="12">
    <source>
        <dbReference type="PROSITE-ProRule" id="PRU00552"/>
    </source>
</evidence>
<dbReference type="PROSITE" id="PS00039">
    <property type="entry name" value="DEAD_ATP_HELICASE"/>
    <property type="match status" value="1"/>
</dbReference>
<feature type="region of interest" description="Disordered" evidence="13">
    <location>
        <begin position="977"/>
        <end position="996"/>
    </location>
</feature>
<feature type="domain" description="Helicase ATP-binding" evidence="15">
    <location>
        <begin position="566"/>
        <end position="771"/>
    </location>
</feature>
<dbReference type="GO" id="GO:0003724">
    <property type="term" value="F:RNA helicase activity"/>
    <property type="evidence" value="ECO:0007669"/>
    <property type="project" value="InterPro"/>
</dbReference>
<evidence type="ECO:0000313" key="19">
    <source>
        <dbReference type="Proteomes" id="UP000654075"/>
    </source>
</evidence>
<dbReference type="Gene3D" id="3.10.50.40">
    <property type="match status" value="1"/>
</dbReference>
<dbReference type="GO" id="GO:0003755">
    <property type="term" value="F:peptidyl-prolyl cis-trans isomerase activity"/>
    <property type="evidence" value="ECO:0007669"/>
    <property type="project" value="UniProtKB-KW"/>
</dbReference>
<dbReference type="GO" id="GO:0005524">
    <property type="term" value="F:ATP binding"/>
    <property type="evidence" value="ECO:0007669"/>
    <property type="project" value="UniProtKB-KW"/>
</dbReference>
<evidence type="ECO:0000256" key="1">
    <source>
        <dbReference type="ARBA" id="ARBA00004604"/>
    </source>
</evidence>
<dbReference type="AlphaFoldDB" id="A0A813EFK2"/>
<dbReference type="InterPro" id="IPR027417">
    <property type="entry name" value="P-loop_NTPase"/>
</dbReference>
<dbReference type="CDD" id="cd00268">
    <property type="entry name" value="DEADc"/>
    <property type="match status" value="1"/>
</dbReference>
<evidence type="ECO:0000259" key="15">
    <source>
        <dbReference type="PROSITE" id="PS51192"/>
    </source>
</evidence>
<dbReference type="InterPro" id="IPR001179">
    <property type="entry name" value="PPIase_FKBP_dom"/>
</dbReference>
<protein>
    <recommendedName>
        <fullName evidence="11">peptidylprolyl isomerase</fullName>
        <ecNumber evidence="11">5.2.1.8</ecNumber>
    </recommendedName>
</protein>
<keyword evidence="11" id="KW-0697">Rotamase</keyword>